<dbReference type="EMBL" id="CATNWA010014949">
    <property type="protein sequence ID" value="CAI9577845.1"/>
    <property type="molecule type" value="Genomic_DNA"/>
</dbReference>
<dbReference type="PANTHER" id="PTHR12990">
    <property type="entry name" value="ARMET-LIKE PROTEIN"/>
    <property type="match status" value="1"/>
</dbReference>
<dbReference type="PANTHER" id="PTHR12990:SF9">
    <property type="entry name" value="CEREBRAL DOPAMINE NEUROTROPHIC FACTOR"/>
    <property type="match status" value="1"/>
</dbReference>
<organism evidence="2 3">
    <name type="scientific">Staurois parvus</name>
    <dbReference type="NCBI Taxonomy" id="386267"/>
    <lineage>
        <taxon>Eukaryota</taxon>
        <taxon>Metazoa</taxon>
        <taxon>Chordata</taxon>
        <taxon>Craniata</taxon>
        <taxon>Vertebrata</taxon>
        <taxon>Euteleostomi</taxon>
        <taxon>Amphibia</taxon>
        <taxon>Batrachia</taxon>
        <taxon>Anura</taxon>
        <taxon>Neobatrachia</taxon>
        <taxon>Ranoidea</taxon>
        <taxon>Ranidae</taxon>
        <taxon>Staurois</taxon>
    </lineage>
</organism>
<gene>
    <name evidence="2" type="ORF">SPARVUS_LOCUS8781444</name>
</gene>
<evidence type="ECO:0000259" key="1">
    <source>
        <dbReference type="Pfam" id="PF20145"/>
    </source>
</evidence>
<evidence type="ECO:0000313" key="3">
    <source>
        <dbReference type="Proteomes" id="UP001162483"/>
    </source>
</evidence>
<name>A0ABN9E183_9NEOB</name>
<sequence length="102" mass="11554">VCKEYLQSFYQSLLEKKSEFTPTAIEKELINTCRDATGKENRLCYYLGATSDAATKILSEVTRPMSAHVPVSKICEKLKKIDIQICELKYGMCWISIVIIAV</sequence>
<dbReference type="Pfam" id="PF20145">
    <property type="entry name" value="ARMET_N"/>
    <property type="match status" value="1"/>
</dbReference>
<keyword evidence="3" id="KW-1185">Reference proteome</keyword>
<dbReference type="InterPro" id="IPR045332">
    <property type="entry name" value="ARMET_N"/>
</dbReference>
<reference evidence="2" key="1">
    <citation type="submission" date="2023-05" db="EMBL/GenBank/DDBJ databases">
        <authorList>
            <person name="Stuckert A."/>
        </authorList>
    </citation>
    <scope>NUCLEOTIDE SEQUENCE</scope>
</reference>
<dbReference type="Gene3D" id="1.10.225.10">
    <property type="entry name" value="Saposin-like"/>
    <property type="match status" value="1"/>
</dbReference>
<protein>
    <recommendedName>
        <fullName evidence="1">ARMET N-terminal domain-containing protein</fullName>
    </recommendedName>
</protein>
<feature type="domain" description="ARMET N-terminal" evidence="1">
    <location>
        <begin position="1"/>
        <end position="90"/>
    </location>
</feature>
<dbReference type="InterPro" id="IPR045333">
    <property type="entry name" value="ARMET-like"/>
</dbReference>
<feature type="non-terminal residue" evidence="2">
    <location>
        <position position="1"/>
    </location>
</feature>
<comment type="caution">
    <text evidence="2">The sequence shown here is derived from an EMBL/GenBank/DDBJ whole genome shotgun (WGS) entry which is preliminary data.</text>
</comment>
<evidence type="ECO:0000313" key="2">
    <source>
        <dbReference type="EMBL" id="CAI9577845.1"/>
    </source>
</evidence>
<accession>A0ABN9E183</accession>
<proteinExistence type="predicted"/>
<dbReference type="Proteomes" id="UP001162483">
    <property type="component" value="Unassembled WGS sequence"/>
</dbReference>